<dbReference type="Proteomes" id="UP001240236">
    <property type="component" value="Unassembled WGS sequence"/>
</dbReference>
<keyword evidence="5 7" id="KW-1133">Transmembrane helix</keyword>
<keyword evidence="3" id="KW-1003">Cell membrane</keyword>
<feature type="transmembrane region" description="Helical" evidence="7">
    <location>
        <begin position="165"/>
        <end position="184"/>
    </location>
</feature>
<evidence type="ECO:0000256" key="5">
    <source>
        <dbReference type="ARBA" id="ARBA00022989"/>
    </source>
</evidence>
<dbReference type="RefSeq" id="WP_307244822.1">
    <property type="nucleotide sequence ID" value="NZ_JAUSUZ010000001.1"/>
</dbReference>
<comment type="caution">
    <text evidence="9">The sequence shown here is derived from an EMBL/GenBank/DDBJ whole genome shotgun (WGS) entry which is preliminary data.</text>
</comment>
<keyword evidence="4 7" id="KW-0812">Transmembrane</keyword>
<evidence type="ECO:0000256" key="7">
    <source>
        <dbReference type="SAM" id="Phobius"/>
    </source>
</evidence>
<dbReference type="Pfam" id="PF09335">
    <property type="entry name" value="VTT_dom"/>
    <property type="match status" value="1"/>
</dbReference>
<reference evidence="9 10" key="1">
    <citation type="submission" date="2023-07" db="EMBL/GenBank/DDBJ databases">
        <title>Sequencing the genomes of 1000 actinobacteria strains.</title>
        <authorList>
            <person name="Klenk H.-P."/>
        </authorList>
    </citation>
    <scope>NUCLEOTIDE SEQUENCE [LARGE SCALE GENOMIC DNA]</scope>
    <source>
        <strain evidence="9 10">DSM 44709</strain>
    </source>
</reference>
<comment type="subcellular location">
    <subcellularLocation>
        <location evidence="1">Cell membrane</location>
        <topology evidence="1">Multi-pass membrane protein</topology>
    </subcellularLocation>
</comment>
<dbReference type="InterPro" id="IPR051311">
    <property type="entry name" value="DedA_domain"/>
</dbReference>
<dbReference type="GO" id="GO:0005886">
    <property type="term" value="C:plasma membrane"/>
    <property type="evidence" value="ECO:0007669"/>
    <property type="project" value="UniProtKB-SubCell"/>
</dbReference>
<proteinExistence type="inferred from homology"/>
<protein>
    <submittedName>
        <fullName evidence="9">Membrane protein DedA with SNARE-associated domain</fullName>
    </submittedName>
</protein>
<comment type="similarity">
    <text evidence="2">Belongs to the DedA family.</text>
</comment>
<feature type="transmembrane region" description="Helical" evidence="7">
    <location>
        <begin position="140"/>
        <end position="159"/>
    </location>
</feature>
<dbReference type="PANTHER" id="PTHR42709:SF6">
    <property type="entry name" value="UNDECAPRENYL PHOSPHATE TRANSPORTER A"/>
    <property type="match status" value="1"/>
</dbReference>
<evidence type="ECO:0000256" key="1">
    <source>
        <dbReference type="ARBA" id="ARBA00004651"/>
    </source>
</evidence>
<dbReference type="EMBL" id="JAUSUZ010000001">
    <property type="protein sequence ID" value="MDQ0369530.1"/>
    <property type="molecule type" value="Genomic_DNA"/>
</dbReference>
<organism evidence="9 10">
    <name type="scientific">Catenuloplanes indicus</name>
    <dbReference type="NCBI Taxonomy" id="137267"/>
    <lineage>
        <taxon>Bacteria</taxon>
        <taxon>Bacillati</taxon>
        <taxon>Actinomycetota</taxon>
        <taxon>Actinomycetes</taxon>
        <taxon>Micromonosporales</taxon>
        <taxon>Micromonosporaceae</taxon>
        <taxon>Catenuloplanes</taxon>
    </lineage>
</organism>
<name>A0AAE3W585_9ACTN</name>
<feature type="transmembrane region" description="Helical" evidence="7">
    <location>
        <begin position="51"/>
        <end position="72"/>
    </location>
</feature>
<dbReference type="PANTHER" id="PTHR42709">
    <property type="entry name" value="ALKALINE PHOSPHATASE LIKE PROTEIN"/>
    <property type="match status" value="1"/>
</dbReference>
<dbReference type="InterPro" id="IPR032816">
    <property type="entry name" value="VTT_dom"/>
</dbReference>
<evidence type="ECO:0000313" key="10">
    <source>
        <dbReference type="Proteomes" id="UP001240236"/>
    </source>
</evidence>
<evidence type="ECO:0000256" key="6">
    <source>
        <dbReference type="ARBA" id="ARBA00023136"/>
    </source>
</evidence>
<evidence type="ECO:0000259" key="8">
    <source>
        <dbReference type="Pfam" id="PF09335"/>
    </source>
</evidence>
<evidence type="ECO:0000256" key="4">
    <source>
        <dbReference type="ARBA" id="ARBA00022692"/>
    </source>
</evidence>
<keyword evidence="10" id="KW-1185">Reference proteome</keyword>
<evidence type="ECO:0000313" key="9">
    <source>
        <dbReference type="EMBL" id="MDQ0369530.1"/>
    </source>
</evidence>
<evidence type="ECO:0000256" key="3">
    <source>
        <dbReference type="ARBA" id="ARBA00022475"/>
    </source>
</evidence>
<dbReference type="AlphaFoldDB" id="A0AAE3W585"/>
<feature type="transmembrane region" description="Helical" evidence="7">
    <location>
        <begin position="12"/>
        <end position="31"/>
    </location>
</feature>
<sequence length="215" mass="22650">MIELLEAAVTSPWVYLALFGLALLDAFFPAVPSETMVITAGVFAVSGEPNLALIIVAAAAGAFCGDHISYQIGRSTGLARRLPATGRRRAAFDWATAALHRRGGVLLVIARYIPGGRTAATLTMGACGYPRTRFAAYDTLAVLSWAAYSGLIGYLGGAAFEENKLLGVIFALGMAITLTVTIELGRWLLARRRKAPAPVSVTETPALELAPAADR</sequence>
<feature type="domain" description="VTT" evidence="8">
    <location>
        <begin position="31"/>
        <end position="154"/>
    </location>
</feature>
<keyword evidence="6 7" id="KW-0472">Membrane</keyword>
<gene>
    <name evidence="9" type="ORF">J2S42_006199</name>
</gene>
<accession>A0AAE3W585</accession>
<evidence type="ECO:0000256" key="2">
    <source>
        <dbReference type="ARBA" id="ARBA00010792"/>
    </source>
</evidence>